<keyword evidence="1" id="KW-0812">Transmembrane</keyword>
<organism evidence="2 3">
    <name type="scientific">Heterodermia speciosa</name>
    <dbReference type="NCBI Taxonomy" id="116794"/>
    <lineage>
        <taxon>Eukaryota</taxon>
        <taxon>Fungi</taxon>
        <taxon>Dikarya</taxon>
        <taxon>Ascomycota</taxon>
        <taxon>Pezizomycotina</taxon>
        <taxon>Lecanoromycetes</taxon>
        <taxon>OSLEUM clade</taxon>
        <taxon>Lecanoromycetidae</taxon>
        <taxon>Caliciales</taxon>
        <taxon>Physciaceae</taxon>
        <taxon>Heterodermia</taxon>
    </lineage>
</organism>
<dbReference type="InterPro" id="IPR021840">
    <property type="entry name" value="DUF3433"/>
</dbReference>
<feature type="transmembrane region" description="Helical" evidence="1">
    <location>
        <begin position="626"/>
        <end position="652"/>
    </location>
</feature>
<name>A0A8H3IYV5_9LECA</name>
<dbReference type="AlphaFoldDB" id="A0A8H3IYV5"/>
<comment type="caution">
    <text evidence="2">The sequence shown here is derived from an EMBL/GenBank/DDBJ whole genome shotgun (WGS) entry which is preliminary data.</text>
</comment>
<feature type="transmembrane region" description="Helical" evidence="1">
    <location>
        <begin position="672"/>
        <end position="690"/>
    </location>
</feature>
<evidence type="ECO:0000256" key="1">
    <source>
        <dbReference type="SAM" id="Phobius"/>
    </source>
</evidence>
<evidence type="ECO:0000313" key="2">
    <source>
        <dbReference type="EMBL" id="CAF9933609.1"/>
    </source>
</evidence>
<reference evidence="2" key="1">
    <citation type="submission" date="2021-03" db="EMBL/GenBank/DDBJ databases">
        <authorList>
            <person name="Tagirdzhanova G."/>
        </authorList>
    </citation>
    <scope>NUCLEOTIDE SEQUENCE</scope>
</reference>
<feature type="transmembrane region" description="Helical" evidence="1">
    <location>
        <begin position="511"/>
        <end position="531"/>
    </location>
</feature>
<feature type="transmembrane region" description="Helical" evidence="1">
    <location>
        <begin position="12"/>
        <end position="36"/>
    </location>
</feature>
<dbReference type="PANTHER" id="PTHR37544">
    <property type="entry name" value="SPRAY-RELATED"/>
    <property type="match status" value="1"/>
</dbReference>
<gene>
    <name evidence="2" type="ORF">HETSPECPRED_008714</name>
</gene>
<proteinExistence type="predicted"/>
<evidence type="ECO:0000313" key="3">
    <source>
        <dbReference type="Proteomes" id="UP000664521"/>
    </source>
</evidence>
<keyword evidence="1" id="KW-1133">Transmembrane helix</keyword>
<keyword evidence="1" id="KW-0472">Membrane</keyword>
<dbReference type="Pfam" id="PF11915">
    <property type="entry name" value="DUF3433"/>
    <property type="match status" value="2"/>
</dbReference>
<keyword evidence="3" id="KW-1185">Reference proteome</keyword>
<dbReference type="OrthoDB" id="5424881at2759"/>
<accession>A0A8H3IYV5</accession>
<protein>
    <submittedName>
        <fullName evidence="2">Uncharacterized protein</fullName>
    </submittedName>
</protein>
<dbReference type="EMBL" id="CAJPDS010000069">
    <property type="protein sequence ID" value="CAF9933609.1"/>
    <property type="molecule type" value="Genomic_DNA"/>
</dbReference>
<dbReference type="Proteomes" id="UP000664521">
    <property type="component" value="Unassembled WGS sequence"/>
</dbReference>
<sequence length="1225" mass="133188">MSALSVNEWCPLYLRVSFLLVFSSAYLLLICLLAAFYRYSQEHRGFNKNGQTWHYIFKYGPTAVLTVFAALWTQIEHRTKLLAPWHAISGGPTPAADSVLLDYLSPVNVKVLPRAIRSRHYAVAFSIVGSLLIKLLIIISTGLVASQDVAFRKQSTVVTQAFTVPDTFDGEKIDSRPSLNVEGINRIGRYPFGSTLEHAFQPFAAPPGVDLALPIVQATVDVFSPDFDCQVSQQSSWSEGYGGASVPGCDVGWTSDEQQVIGPRMFMQTPTCNNNSGSTTHGDNAQRFLVCVMNATTKPDPMSPIYSSESRSSPALYSGPPRLKRYDSAGDVGTLDSIGYNGLQDSIMKSPLGERADFGLAGAGPGLLLEADNITCLICIPRYSVSPADVYLAGEDVINITIQVDIPSRQIPGLSSWDMAMSIFHSLGLDGLYLGAGNPQFEEMMGMVSPASANFTALYDPDTLRDASIKTWKSLGAQVALLNYMSPVNTSLVNVQLETIESRMCVQTANFYAIEIILCLLLAICLLLAFFTRRHGLVPTDPSTISGLATILASSPEFSFAMKGTSNISKKDLDRTLADKSFSSIIDAQRMRYEIEVSSGFSAEKKKLVPSISQGSRRRPIAWLPIILKPIGCIVLCALPTIFIAVLLGLLAKSKRDNGIRDLPSNEARVQSGWTLLPAALLVGVGMLYGQLYSSVRGLQPFFEISDNHRIQKQGAFVKNYSGQLALQSLWHALRGKEFALLASTFAVLCAPILPIVVSGLFRRSSSPVEQHLSVGARTLGWFNESSQQDFSNDSDPNMITRIMYLGAAYPQWTFSEFALAEVGMNTGEPEGLLDRNITSTASQITLEVPAIRGVINCTSRSYSSARKMPSSSFGSSGYYNDLTKTSLLEVNMTLPTECVTTETLANNLHLTKYDNGVLSTSWEYKPGIIGLWYPNSFSSAPCRLSLGLFGEIDTEGTIKDLTLFSCTPYVEMLQVASTFDFPSFNLTSPVSSNNLSGPSSPVTPLESTAKFFNNDSLATKQPGLQPGLLNGNLKSMNLSRPSPLSCSDPFFQALFQGIESVSDPRSVLGATNTKRLFSAMDHLYGILMAQSLNTVQGRRVSATADAPQPFNGLLSYPGHRRLMQSAAATYILVALLAVMLLCAVMTLVTFKAGGLVSMEMNSIAARASLLAGAGMLDMVPERAEWCSDEELEMKGVFEGLGLRLGWWEGKEREGGRYGIDVVKE</sequence>
<feature type="transmembrane region" description="Helical" evidence="1">
    <location>
        <begin position="1128"/>
        <end position="1151"/>
    </location>
</feature>
<feature type="transmembrane region" description="Helical" evidence="1">
    <location>
        <begin position="56"/>
        <end position="75"/>
    </location>
</feature>
<feature type="transmembrane region" description="Helical" evidence="1">
    <location>
        <begin position="121"/>
        <end position="145"/>
    </location>
</feature>
<dbReference type="PANTHER" id="PTHR37544:SF1">
    <property type="entry name" value="PHOSPHORIBOSYLAMINOIMIDAZOLE-SUCCINOCARBOXAMIDE SYNTHASE"/>
    <property type="match status" value="1"/>
</dbReference>
<feature type="transmembrane region" description="Helical" evidence="1">
    <location>
        <begin position="739"/>
        <end position="762"/>
    </location>
</feature>